<keyword evidence="4 6" id="KW-0472">Membrane</keyword>
<organism evidence="7 8">
    <name type="scientific">Schizopora paradoxa</name>
    <dbReference type="NCBI Taxonomy" id="27342"/>
    <lineage>
        <taxon>Eukaryota</taxon>
        <taxon>Fungi</taxon>
        <taxon>Dikarya</taxon>
        <taxon>Basidiomycota</taxon>
        <taxon>Agaricomycotina</taxon>
        <taxon>Agaricomycetes</taxon>
        <taxon>Hymenochaetales</taxon>
        <taxon>Schizoporaceae</taxon>
        <taxon>Schizopora</taxon>
    </lineage>
</organism>
<sequence length="442" mass="48053">MSNMGSREVIHEFIYDEDLPQDGIGWKIGAMVGILCLSLFASAFPTFSKRVPYIRIHHLVFFVLKHFGTGVILSTAFVHLLQDAFESLLSPGVLEGWMRHWVGLIVLLSLAFIFIVEYVSMALVQRLEGGDSHSHHHHFGGASSHTHEETSQRRSTMHSETTALLQQHHDGAPRTYSSAYSAGAHSDAIPASLHTNDLHDHDEDDKEPASPSEPFFSGHHRFEPSSSHSLHNSRSRRTPSVWTLHDAIAHGGPVADHTITEQDFPADQASTRSSLIDPTTAKHQIVNTVVLQLGIMLHSLAIGLTLSIKSRSEFVSLLTAVLFHQLFEGLSLGVRISALPKALGKGASITFLKPVLCILFSLTAPVGIIIGLTTFTTLGTQMKLIQGIMAAISAGMLIYAACCELLAADFILDVELKKSSVGIQALALFSLIMGLVGMAVLK</sequence>
<feature type="transmembrane region" description="Helical" evidence="6">
    <location>
        <begin position="420"/>
        <end position="441"/>
    </location>
</feature>
<evidence type="ECO:0000256" key="1">
    <source>
        <dbReference type="ARBA" id="ARBA00004141"/>
    </source>
</evidence>
<evidence type="ECO:0000256" key="6">
    <source>
        <dbReference type="SAM" id="Phobius"/>
    </source>
</evidence>
<dbReference type="STRING" id="27342.A0A0H2R8K6"/>
<feature type="region of interest" description="Disordered" evidence="5">
    <location>
        <begin position="134"/>
        <end position="179"/>
    </location>
</feature>
<name>A0A0H2R8K6_9AGAM</name>
<feature type="transmembrane region" description="Helical" evidence="6">
    <location>
        <begin position="289"/>
        <end position="308"/>
    </location>
</feature>
<evidence type="ECO:0000256" key="4">
    <source>
        <dbReference type="ARBA" id="ARBA00023136"/>
    </source>
</evidence>
<feature type="transmembrane region" description="Helical" evidence="6">
    <location>
        <begin position="59"/>
        <end position="81"/>
    </location>
</feature>
<feature type="transmembrane region" description="Helical" evidence="6">
    <location>
        <begin position="24"/>
        <end position="47"/>
    </location>
</feature>
<dbReference type="EMBL" id="KQ086104">
    <property type="protein sequence ID" value="KLO08139.1"/>
    <property type="molecule type" value="Genomic_DNA"/>
</dbReference>
<feature type="transmembrane region" description="Helical" evidence="6">
    <location>
        <begin position="384"/>
        <end position="408"/>
    </location>
</feature>
<reference evidence="7 8" key="1">
    <citation type="submission" date="2015-04" db="EMBL/GenBank/DDBJ databases">
        <title>Complete genome sequence of Schizopora paradoxa KUC8140, a cosmopolitan wood degrader in East Asia.</title>
        <authorList>
            <consortium name="DOE Joint Genome Institute"/>
            <person name="Min B."/>
            <person name="Park H."/>
            <person name="Jang Y."/>
            <person name="Kim J.-J."/>
            <person name="Kim K.H."/>
            <person name="Pangilinan J."/>
            <person name="Lipzen A."/>
            <person name="Riley R."/>
            <person name="Grigoriev I.V."/>
            <person name="Spatafora J.W."/>
            <person name="Choi I.-G."/>
        </authorList>
    </citation>
    <scope>NUCLEOTIDE SEQUENCE [LARGE SCALE GENOMIC DNA]</scope>
    <source>
        <strain evidence="7 8">KUC8140</strain>
    </source>
</reference>
<feature type="transmembrane region" description="Helical" evidence="6">
    <location>
        <begin position="314"/>
        <end position="334"/>
    </location>
</feature>
<evidence type="ECO:0000313" key="8">
    <source>
        <dbReference type="Proteomes" id="UP000053477"/>
    </source>
</evidence>
<accession>A0A0H2R8K6</accession>
<proteinExistence type="predicted"/>
<keyword evidence="8" id="KW-1185">Reference proteome</keyword>
<feature type="region of interest" description="Disordered" evidence="5">
    <location>
        <begin position="192"/>
        <end position="234"/>
    </location>
</feature>
<feature type="transmembrane region" description="Helical" evidence="6">
    <location>
        <begin position="355"/>
        <end position="378"/>
    </location>
</feature>
<dbReference type="GO" id="GO:0005886">
    <property type="term" value="C:plasma membrane"/>
    <property type="evidence" value="ECO:0007669"/>
    <property type="project" value="TreeGrafter"/>
</dbReference>
<dbReference type="Proteomes" id="UP000053477">
    <property type="component" value="Unassembled WGS sequence"/>
</dbReference>
<feature type="transmembrane region" description="Helical" evidence="6">
    <location>
        <begin position="101"/>
        <end position="124"/>
    </location>
</feature>
<dbReference type="InterPro" id="IPR003689">
    <property type="entry name" value="ZIP"/>
</dbReference>
<dbReference type="AlphaFoldDB" id="A0A0H2R8K6"/>
<evidence type="ECO:0000256" key="3">
    <source>
        <dbReference type="ARBA" id="ARBA00022989"/>
    </source>
</evidence>
<gene>
    <name evidence="7" type="ORF">SCHPADRAFT_944676</name>
</gene>
<dbReference type="InParanoid" id="A0A0H2R8K6"/>
<protein>
    <submittedName>
        <fullName evidence="7">Zinc/iron permease</fullName>
    </submittedName>
</protein>
<comment type="subcellular location">
    <subcellularLocation>
        <location evidence="1">Membrane</location>
        <topology evidence="1">Multi-pass membrane protein</topology>
    </subcellularLocation>
</comment>
<dbReference type="PANTHER" id="PTHR11040">
    <property type="entry name" value="ZINC/IRON TRANSPORTER"/>
    <property type="match status" value="1"/>
</dbReference>
<keyword evidence="2 6" id="KW-0812">Transmembrane</keyword>
<dbReference type="GO" id="GO:0005385">
    <property type="term" value="F:zinc ion transmembrane transporter activity"/>
    <property type="evidence" value="ECO:0007669"/>
    <property type="project" value="TreeGrafter"/>
</dbReference>
<evidence type="ECO:0000256" key="2">
    <source>
        <dbReference type="ARBA" id="ARBA00022692"/>
    </source>
</evidence>
<evidence type="ECO:0000256" key="5">
    <source>
        <dbReference type="SAM" id="MobiDB-lite"/>
    </source>
</evidence>
<dbReference type="PANTHER" id="PTHR11040:SF44">
    <property type="entry name" value="PROTEIN ZNTC-RELATED"/>
    <property type="match status" value="1"/>
</dbReference>
<dbReference type="Pfam" id="PF02535">
    <property type="entry name" value="Zip"/>
    <property type="match status" value="1"/>
</dbReference>
<evidence type="ECO:0000313" key="7">
    <source>
        <dbReference type="EMBL" id="KLO08139.1"/>
    </source>
</evidence>
<dbReference type="OrthoDB" id="448280at2759"/>
<keyword evidence="3 6" id="KW-1133">Transmembrane helix</keyword>